<protein>
    <submittedName>
        <fullName evidence="4">Type VI secretion system protein TssA</fullName>
    </submittedName>
</protein>
<dbReference type="InterPro" id="IPR017739">
    <property type="entry name" value="T6SS-assoc_VCA0119"/>
</dbReference>
<dbReference type="Proteomes" id="UP001500171">
    <property type="component" value="Unassembled WGS sequence"/>
</dbReference>
<comment type="caution">
    <text evidence="4">The sequence shown here is derived from an EMBL/GenBank/DDBJ whole genome shotgun (WGS) entry which is preliminary data.</text>
</comment>
<accession>A0ABP9NEE0</accession>
<reference evidence="5" key="1">
    <citation type="journal article" date="2019" name="Int. J. Syst. Evol. Microbiol.">
        <title>The Global Catalogue of Microorganisms (GCM) 10K type strain sequencing project: providing services to taxonomists for standard genome sequencing and annotation.</title>
        <authorList>
            <consortium name="The Broad Institute Genomics Platform"/>
            <consortium name="The Broad Institute Genome Sequencing Center for Infectious Disease"/>
            <person name="Wu L."/>
            <person name="Ma J."/>
        </authorList>
    </citation>
    <scope>NUCLEOTIDE SEQUENCE [LARGE SCALE GENOMIC DNA]</scope>
    <source>
        <strain evidence="5">JCM 18050</strain>
    </source>
</reference>
<dbReference type="EMBL" id="BAABHY010000008">
    <property type="protein sequence ID" value="GAA5114382.1"/>
    <property type="molecule type" value="Genomic_DNA"/>
</dbReference>
<evidence type="ECO:0000313" key="4">
    <source>
        <dbReference type="EMBL" id="GAA5114382.1"/>
    </source>
</evidence>
<feature type="coiled-coil region" evidence="1">
    <location>
        <begin position="495"/>
        <end position="522"/>
    </location>
</feature>
<evidence type="ECO:0000256" key="2">
    <source>
        <dbReference type="SAM" id="MobiDB-lite"/>
    </source>
</evidence>
<dbReference type="PANTHER" id="PTHR37024:SF5">
    <property type="entry name" value="IMPA N-TERMINAL DOMAIN-CONTAINING PROTEIN"/>
    <property type="match status" value="1"/>
</dbReference>
<organism evidence="4 5">
    <name type="scientific">Orbus sasakiae</name>
    <dbReference type="NCBI Taxonomy" id="1078475"/>
    <lineage>
        <taxon>Bacteria</taxon>
        <taxon>Pseudomonadati</taxon>
        <taxon>Pseudomonadota</taxon>
        <taxon>Gammaproteobacteria</taxon>
        <taxon>Orbales</taxon>
        <taxon>Orbaceae</taxon>
        <taxon>Orbus</taxon>
    </lineage>
</organism>
<keyword evidence="1" id="KW-0175">Coiled coil</keyword>
<evidence type="ECO:0000256" key="1">
    <source>
        <dbReference type="SAM" id="Coils"/>
    </source>
</evidence>
<feature type="compositionally biased region" description="Low complexity" evidence="2">
    <location>
        <begin position="207"/>
        <end position="220"/>
    </location>
</feature>
<dbReference type="Pfam" id="PF06812">
    <property type="entry name" value="ImpA_N"/>
    <property type="match status" value="1"/>
</dbReference>
<dbReference type="RefSeq" id="WP_345492563.1">
    <property type="nucleotide sequence ID" value="NZ_BAABHY010000008.1"/>
</dbReference>
<dbReference type="Pfam" id="PF16989">
    <property type="entry name" value="T6SS_VasJ"/>
    <property type="match status" value="1"/>
</dbReference>
<dbReference type="NCBIfam" id="TIGR03362">
    <property type="entry name" value="VI_chp_7"/>
    <property type="match status" value="1"/>
</dbReference>
<dbReference type="PANTHER" id="PTHR37024">
    <property type="entry name" value="TYPE VI SECRETION SYSTEM DUF2094 AND IMPA-RELATED DOMAIN PROTEIN"/>
    <property type="match status" value="1"/>
</dbReference>
<evidence type="ECO:0000259" key="3">
    <source>
        <dbReference type="Pfam" id="PF06812"/>
    </source>
</evidence>
<feature type="region of interest" description="Disordered" evidence="2">
    <location>
        <begin position="204"/>
        <end position="226"/>
    </location>
</feature>
<dbReference type="InterPro" id="IPR010657">
    <property type="entry name" value="ImpA_N"/>
</dbReference>
<keyword evidence="5" id="KW-1185">Reference proteome</keyword>
<gene>
    <name evidence="4" type="primary">tssA</name>
    <name evidence="4" type="ORF">GCM10023211_23870</name>
</gene>
<proteinExistence type="predicted"/>
<sequence>MLSQLLSRFFNKQDPQVAISDRLNEHWSAWLQPISVDKPAGDDLTYHDSFQEMKEEVAKLSGIDYTLIANESETIIKSQSKDIRVATYYCFARLHLDGAEGFADGLELIAGLLDKFGGGLYPSRSHIRKNAIEWLANAKFTDPLNKLQPLPEVSLTRIIAALNLIDQCNQTIFSQDDPNQPSAVPDLDALIRFFANSLKQPVKVQQSESVPSTSSSVSHTPELRKEDEVAIRSQRDLLEQARRMAEFLREKPTGYLAAGRFLRTLRWDTINQLPPADNRGKTRLPAPRNELKQNISRLIIQQQWSELFERVESAFMEGANHFWFDLQRAAVLALQKMGEPYQSWAEIYLTDIGLVLERLNGVERLSFDNGTPFADDDTLHWIATTATIHHLDEDTALAPIAVSGDNDWNEIEKQALELANSEGLEKAFVWLQNLPTIRQPKQHYLLQYTQARIAEQSGKSDVALKLLIGLSDKQNAMSVSMWEPALMFDVKHHLLRLLKQKAQLKESNKTQLADEIDRLQYELMQIDPARALTLL</sequence>
<name>A0ABP9NEE0_9GAMM</name>
<feature type="domain" description="ImpA N-terminal" evidence="3">
    <location>
        <begin position="31"/>
        <end position="136"/>
    </location>
</feature>
<evidence type="ECO:0000313" key="5">
    <source>
        <dbReference type="Proteomes" id="UP001500171"/>
    </source>
</evidence>